<accession>A0A3R8HJB9</accession>
<dbReference type="GO" id="GO:0032259">
    <property type="term" value="P:methylation"/>
    <property type="evidence" value="ECO:0007669"/>
    <property type="project" value="UniProtKB-KW"/>
</dbReference>
<dbReference type="EMBL" id="QXEN01000006">
    <property type="protein sequence ID" value="RRF87545.1"/>
    <property type="molecule type" value="Genomic_DNA"/>
</dbReference>
<dbReference type="GO" id="GO:0008168">
    <property type="term" value="F:methyltransferase activity"/>
    <property type="evidence" value="ECO:0007669"/>
    <property type="project" value="UniProtKB-KW"/>
</dbReference>
<evidence type="ECO:0000313" key="2">
    <source>
        <dbReference type="Proteomes" id="UP000283868"/>
    </source>
</evidence>
<keyword evidence="2" id="KW-1185">Reference proteome</keyword>
<dbReference type="InterPro" id="IPR036340">
    <property type="entry name" value="MG296-like_sf"/>
</dbReference>
<evidence type="ECO:0000313" key="1">
    <source>
        <dbReference type="EMBL" id="RRF87545.1"/>
    </source>
</evidence>
<dbReference type="RefSeq" id="WP_124139712.1">
    <property type="nucleotide sequence ID" value="NZ_QXEM01000007.1"/>
</dbReference>
<protein>
    <submittedName>
        <fullName evidence="1">Modification methylase</fullName>
    </submittedName>
</protein>
<dbReference type="InterPro" id="IPR025247">
    <property type="entry name" value="EcoRI-like_methylase"/>
</dbReference>
<name>A0A3R8HJB9_PREIN</name>
<dbReference type="GO" id="GO:0003676">
    <property type="term" value="F:nucleic acid binding"/>
    <property type="evidence" value="ECO:0007669"/>
    <property type="project" value="InterPro"/>
</dbReference>
<gene>
    <name evidence="1" type="ORF">D2S45_05550</name>
</gene>
<proteinExistence type="predicted"/>
<dbReference type="Proteomes" id="UP000283868">
    <property type="component" value="Unassembled WGS sequence"/>
</dbReference>
<dbReference type="InterPro" id="IPR002052">
    <property type="entry name" value="DNA_methylase_N6_adenine_CS"/>
</dbReference>
<reference evidence="1 2" key="1">
    <citation type="submission" date="2018-08" db="EMBL/GenBank/DDBJ databases">
        <title>Comparative analysis of Prevotella intermedia strains.</title>
        <authorList>
            <person name="Moon J.-H."/>
            <person name="Lee J.-H."/>
        </authorList>
    </citation>
    <scope>NUCLEOTIDE SEQUENCE [LARGE SCALE GENOMIC DNA]</scope>
    <source>
        <strain evidence="1 2">ATCC 15033</strain>
    </source>
</reference>
<sequence length="330" mass="38402">MANKTLTLAKKAKNDEFYTQLGDIEREMKHYKQHFKGKTVLCNCDDPRVSNFFKYFALNFELLGLKRLIATCYKSKEINTFSQNNSEQAVYIVYEGDKNDNHIVDNEEIEVKPLKGDGDFRSKECVELLKQADIVVTNPPFSLFREYITQLIEYDKSFIVIGNYNAITYKEIFPLIKNNKLWLGNGFSGGNAYFNIIPTRRTFANGVYDESTQLVKFRNCCWYTNLDIKKRHEELILYKCYSPEEYPKYDNYDVINVNKVKEIPVDYDGVMGVPITFMDKFNSAQFEIIGMAEDNGKGYSGTEAKWDGINPHCVINGKNKFKRIFIKRIK</sequence>
<keyword evidence="1" id="KW-0808">Transferase</keyword>
<organism evidence="1 2">
    <name type="scientific">Prevotella intermedia</name>
    <dbReference type="NCBI Taxonomy" id="28131"/>
    <lineage>
        <taxon>Bacteria</taxon>
        <taxon>Pseudomonadati</taxon>
        <taxon>Bacteroidota</taxon>
        <taxon>Bacteroidia</taxon>
        <taxon>Bacteroidales</taxon>
        <taxon>Prevotellaceae</taxon>
        <taxon>Prevotella</taxon>
    </lineage>
</organism>
<keyword evidence="1" id="KW-0489">Methyltransferase</keyword>
<comment type="caution">
    <text evidence="1">The sequence shown here is derived from an EMBL/GenBank/DDBJ whole genome shotgun (WGS) entry which is preliminary data.</text>
</comment>
<dbReference type="SUPFAM" id="SSF158715">
    <property type="entry name" value="MG296-like"/>
    <property type="match status" value="1"/>
</dbReference>
<dbReference type="Pfam" id="PF13651">
    <property type="entry name" value="EcoRI_methylase"/>
    <property type="match status" value="1"/>
</dbReference>
<dbReference type="AlphaFoldDB" id="A0A3R8HJB9"/>
<dbReference type="PROSITE" id="PS00092">
    <property type="entry name" value="N6_MTASE"/>
    <property type="match status" value="1"/>
</dbReference>